<proteinExistence type="predicted"/>
<dbReference type="Proteomes" id="UP000053097">
    <property type="component" value="Unassembled WGS sequence"/>
</dbReference>
<accession>A0A026WZ13</accession>
<gene>
    <name evidence="2" type="ORF">X777_08270</name>
</gene>
<evidence type="ECO:0000313" key="2">
    <source>
        <dbReference type="EMBL" id="EZA61058.1"/>
    </source>
</evidence>
<dbReference type="EMBL" id="KK107063">
    <property type="protein sequence ID" value="EZA61058.1"/>
    <property type="molecule type" value="Genomic_DNA"/>
</dbReference>
<evidence type="ECO:0000313" key="3">
    <source>
        <dbReference type="Proteomes" id="UP000053097"/>
    </source>
</evidence>
<protein>
    <submittedName>
        <fullName evidence="2">Uncharacterized protein</fullName>
    </submittedName>
</protein>
<reference evidence="2 3" key="1">
    <citation type="journal article" date="2014" name="Curr. Biol.">
        <title>The genome of the clonal raider ant Cerapachys biroi.</title>
        <authorList>
            <person name="Oxley P.R."/>
            <person name="Ji L."/>
            <person name="Fetter-Pruneda I."/>
            <person name="McKenzie S.K."/>
            <person name="Li C."/>
            <person name="Hu H."/>
            <person name="Zhang G."/>
            <person name="Kronauer D.J."/>
        </authorList>
    </citation>
    <scope>NUCLEOTIDE SEQUENCE [LARGE SCALE GENOMIC DNA]</scope>
</reference>
<feature type="region of interest" description="Disordered" evidence="1">
    <location>
        <begin position="88"/>
        <end position="116"/>
    </location>
</feature>
<sequence>MTDSWRNSSGAGEQLAPQQPRTGLAYAHAYACTHTLHVRCPLCVPSWGSPRGIRHEIIQDGVRESGAAHLPALLLFQRRVYALRRLNSSNHPVSPLPEPPPGARINEPQRPRQRGI</sequence>
<dbReference type="AlphaFoldDB" id="A0A026WZ13"/>
<organism evidence="2 3">
    <name type="scientific">Ooceraea biroi</name>
    <name type="common">Clonal raider ant</name>
    <name type="synonym">Cerapachys biroi</name>
    <dbReference type="NCBI Taxonomy" id="2015173"/>
    <lineage>
        <taxon>Eukaryota</taxon>
        <taxon>Metazoa</taxon>
        <taxon>Ecdysozoa</taxon>
        <taxon>Arthropoda</taxon>
        <taxon>Hexapoda</taxon>
        <taxon>Insecta</taxon>
        <taxon>Pterygota</taxon>
        <taxon>Neoptera</taxon>
        <taxon>Endopterygota</taxon>
        <taxon>Hymenoptera</taxon>
        <taxon>Apocrita</taxon>
        <taxon>Aculeata</taxon>
        <taxon>Formicoidea</taxon>
        <taxon>Formicidae</taxon>
        <taxon>Dorylinae</taxon>
        <taxon>Ooceraea</taxon>
    </lineage>
</organism>
<name>A0A026WZ13_OOCBI</name>
<evidence type="ECO:0000256" key="1">
    <source>
        <dbReference type="SAM" id="MobiDB-lite"/>
    </source>
</evidence>
<keyword evidence="3" id="KW-1185">Reference proteome</keyword>